<dbReference type="EMBL" id="JBHTCO010000034">
    <property type="protein sequence ID" value="MFC7394609.1"/>
    <property type="molecule type" value="Genomic_DNA"/>
</dbReference>
<dbReference type="Proteomes" id="UP001596505">
    <property type="component" value="Unassembled WGS sequence"/>
</dbReference>
<name>A0ABW2PZ21_9BACL</name>
<comment type="caution">
    <text evidence="1">The sequence shown here is derived from an EMBL/GenBank/DDBJ whole genome shotgun (WGS) entry which is preliminary data.</text>
</comment>
<organism evidence="1 2">
    <name type="scientific">Scopulibacillus cellulosilyticus</name>
    <dbReference type="NCBI Taxonomy" id="2665665"/>
    <lineage>
        <taxon>Bacteria</taxon>
        <taxon>Bacillati</taxon>
        <taxon>Bacillota</taxon>
        <taxon>Bacilli</taxon>
        <taxon>Bacillales</taxon>
        <taxon>Sporolactobacillaceae</taxon>
        <taxon>Scopulibacillus</taxon>
    </lineage>
</organism>
<sequence>MNEYTPDEICAKLTTGACSRDMFPQLKYNLVLKEKVAERLDQAGYEFIDDPISNCYDARIKQHIRSLNDLVEGELGKGLTIQAKALIAILWCYLILPRIDLKIKEELQEEPYMTEDQLFENFKQQIGSRKSLRRTLTLLRQYDFIQTVWGKKNAIKAGPRLTTAINPVKMYDLVKDKVIDFLILENEAKKEDVEVTFIELEEIVSHEDRGDNFGSAN</sequence>
<keyword evidence="2" id="KW-1185">Reference proteome</keyword>
<gene>
    <name evidence="1" type="ORF">ACFQRG_16925</name>
</gene>
<evidence type="ECO:0000313" key="2">
    <source>
        <dbReference type="Proteomes" id="UP001596505"/>
    </source>
</evidence>
<accession>A0ABW2PZ21</accession>
<proteinExistence type="predicted"/>
<evidence type="ECO:0000313" key="1">
    <source>
        <dbReference type="EMBL" id="MFC7394609.1"/>
    </source>
</evidence>
<dbReference type="RefSeq" id="WP_380968181.1">
    <property type="nucleotide sequence ID" value="NZ_JBHTCO010000034.1"/>
</dbReference>
<protein>
    <submittedName>
        <fullName evidence="1">Uncharacterized protein</fullName>
    </submittedName>
</protein>
<reference evidence="2" key="1">
    <citation type="journal article" date="2019" name="Int. J. Syst. Evol. Microbiol.">
        <title>The Global Catalogue of Microorganisms (GCM) 10K type strain sequencing project: providing services to taxonomists for standard genome sequencing and annotation.</title>
        <authorList>
            <consortium name="The Broad Institute Genomics Platform"/>
            <consortium name="The Broad Institute Genome Sequencing Center for Infectious Disease"/>
            <person name="Wu L."/>
            <person name="Ma J."/>
        </authorList>
    </citation>
    <scope>NUCLEOTIDE SEQUENCE [LARGE SCALE GENOMIC DNA]</scope>
    <source>
        <strain evidence="2">CGMCC 1.16305</strain>
    </source>
</reference>